<accession>A0A8J4GSL2</accession>
<name>A0A8J4GSL2_9CHLO</name>
<protein>
    <submittedName>
        <fullName evidence="2">Uncharacterized protein</fullName>
    </submittedName>
</protein>
<keyword evidence="1" id="KW-0472">Membrane</keyword>
<dbReference type="EMBL" id="BNCQ01000047">
    <property type="protein sequence ID" value="GIM13243.1"/>
    <property type="molecule type" value="Genomic_DNA"/>
</dbReference>
<organism evidence="2 3">
    <name type="scientific">Volvox reticuliferus</name>
    <dbReference type="NCBI Taxonomy" id="1737510"/>
    <lineage>
        <taxon>Eukaryota</taxon>
        <taxon>Viridiplantae</taxon>
        <taxon>Chlorophyta</taxon>
        <taxon>core chlorophytes</taxon>
        <taxon>Chlorophyceae</taxon>
        <taxon>CS clade</taxon>
        <taxon>Chlamydomonadales</taxon>
        <taxon>Volvocaceae</taxon>
        <taxon>Volvox</taxon>
    </lineage>
</organism>
<sequence length="148" mass="16449">MNGQNARHGPNGASLCPVVMNLRFTAPVYCIAFWHFVFILTRMARPRWMAPHIYTNTALRGFQWALGHMLLQMTQLRAVLRQAVGWQFDGIQVLGEDDDDEYAPVVVELGPEDMEMTPLADEGVPGVQDMANIRPTQSAGDGITAYTA</sequence>
<reference evidence="2" key="1">
    <citation type="journal article" date="2021" name="Proc. Natl. Acad. Sci. U.S.A.">
        <title>Three genomes in the algal genus Volvox reveal the fate of a haploid sex-determining region after a transition to homothallism.</title>
        <authorList>
            <person name="Yamamoto K."/>
            <person name="Hamaji T."/>
            <person name="Kawai-Toyooka H."/>
            <person name="Matsuzaki R."/>
            <person name="Takahashi F."/>
            <person name="Nishimura Y."/>
            <person name="Kawachi M."/>
            <person name="Noguchi H."/>
            <person name="Minakuchi Y."/>
            <person name="Umen J.G."/>
            <person name="Toyoda A."/>
            <person name="Nozaki H."/>
        </authorList>
    </citation>
    <scope>NUCLEOTIDE SEQUENCE</scope>
    <source>
        <strain evidence="2">NIES-3785</strain>
    </source>
</reference>
<comment type="caution">
    <text evidence="2">The sequence shown here is derived from an EMBL/GenBank/DDBJ whole genome shotgun (WGS) entry which is preliminary data.</text>
</comment>
<evidence type="ECO:0000256" key="1">
    <source>
        <dbReference type="SAM" id="Phobius"/>
    </source>
</evidence>
<gene>
    <name evidence="2" type="ORF">Vretimale_16402</name>
</gene>
<keyword evidence="1" id="KW-1133">Transmembrane helix</keyword>
<proteinExistence type="predicted"/>
<dbReference type="AlphaFoldDB" id="A0A8J4GSL2"/>
<dbReference type="Proteomes" id="UP000722791">
    <property type="component" value="Unassembled WGS sequence"/>
</dbReference>
<feature type="transmembrane region" description="Helical" evidence="1">
    <location>
        <begin position="20"/>
        <end position="40"/>
    </location>
</feature>
<evidence type="ECO:0000313" key="2">
    <source>
        <dbReference type="EMBL" id="GIM13243.1"/>
    </source>
</evidence>
<evidence type="ECO:0000313" key="3">
    <source>
        <dbReference type="Proteomes" id="UP000722791"/>
    </source>
</evidence>
<keyword evidence="1" id="KW-0812">Transmembrane</keyword>